<evidence type="ECO:0000313" key="3">
    <source>
        <dbReference type="EMBL" id="CDT73239.1"/>
    </source>
</evidence>
<keyword evidence="4" id="KW-1185">Reference proteome</keyword>
<evidence type="ECO:0000313" key="2">
    <source>
        <dbReference type="EMBL" id="CDT12311.1"/>
    </source>
</evidence>
<reference evidence="5" key="1">
    <citation type="submission" date="2014-06" db="EMBL/GenBank/DDBJ databases">
        <authorList>
            <person name="Le Roux Frederique"/>
        </authorList>
    </citation>
    <scope>NUCLEOTIDE SEQUENCE [LARGE SCALE GENOMIC DNA]</scope>
    <source>
        <strain evidence="5">J5-5</strain>
    </source>
</reference>
<protein>
    <recommendedName>
        <fullName evidence="1">Winged helix-turn helix domain-containing protein</fullName>
    </recommendedName>
</protein>
<dbReference type="EMBL" id="CCJX01000181">
    <property type="protein sequence ID" value="CDT73239.1"/>
    <property type="molecule type" value="Genomic_DNA"/>
</dbReference>
<dbReference type="Proteomes" id="UP000049077">
    <property type="component" value="Unassembled WGS sequence"/>
</dbReference>
<gene>
    <name evidence="3" type="ORF">VCR4J5_910013</name>
    <name evidence="2" type="ORF">VCR5J5_1470002</name>
</gene>
<reference evidence="2 4" key="2">
    <citation type="submission" date="2014-06" db="EMBL/GenBank/DDBJ databases">
        <authorList>
            <person name="Le Roux F."/>
        </authorList>
    </citation>
    <scope>NUCLEOTIDE SEQUENCE</scope>
    <source>
        <strain evidence="3 4">J5-4</strain>
        <strain evidence="2">J5-5</strain>
    </source>
</reference>
<dbReference type="InterPro" id="IPR025959">
    <property type="entry name" value="Winged_HTH_dom"/>
</dbReference>
<dbReference type="Pfam" id="PF13592">
    <property type="entry name" value="HTH_33"/>
    <property type="match status" value="1"/>
</dbReference>
<evidence type="ECO:0000313" key="5">
    <source>
        <dbReference type="Proteomes" id="UP000049495"/>
    </source>
</evidence>
<comment type="caution">
    <text evidence="2">The sequence shown here is derived from an EMBL/GenBank/DDBJ whole genome shotgun (WGS) entry which is preliminary data.</text>
</comment>
<name>A0A822MQG0_9VIBR</name>
<dbReference type="AlphaFoldDB" id="A0A822MQG0"/>
<organism evidence="2 5">
    <name type="scientific">Vibrio crassostreae</name>
    <dbReference type="NCBI Taxonomy" id="246167"/>
    <lineage>
        <taxon>Bacteria</taxon>
        <taxon>Pseudomonadati</taxon>
        <taxon>Pseudomonadota</taxon>
        <taxon>Gammaproteobacteria</taxon>
        <taxon>Vibrionales</taxon>
        <taxon>Vibrionaceae</taxon>
        <taxon>Vibrio</taxon>
    </lineage>
</organism>
<proteinExistence type="predicted"/>
<evidence type="ECO:0000313" key="4">
    <source>
        <dbReference type="Proteomes" id="UP000049077"/>
    </source>
</evidence>
<dbReference type="Proteomes" id="UP000049495">
    <property type="component" value="Unassembled WGS sequence"/>
</dbReference>
<accession>A0A822MQG0</accession>
<dbReference type="EMBL" id="CCJV01000054">
    <property type="protein sequence ID" value="CDT12311.1"/>
    <property type="molecule type" value="Genomic_DNA"/>
</dbReference>
<feature type="domain" description="Winged helix-turn helix" evidence="1">
    <location>
        <begin position="2"/>
        <end position="31"/>
    </location>
</feature>
<sequence>MVHYNGFSYKKPKGIPHKFDESKLQAFIDDYEALKTSCGEDESILLPQPQHSRLKLPMGGVLETTGNRSRLNIIGVLNLSDIGATIVSDYESINNGRFFCKLRDGYPIKPQDPYHLR</sequence>
<evidence type="ECO:0000259" key="1">
    <source>
        <dbReference type="Pfam" id="PF13592"/>
    </source>
</evidence>